<dbReference type="EMBL" id="JAUDZE010000002">
    <property type="protein sequence ID" value="MDN0013900.1"/>
    <property type="molecule type" value="Genomic_DNA"/>
</dbReference>
<protein>
    <submittedName>
        <fullName evidence="2">PIN domain-containing protein</fullName>
    </submittedName>
</protein>
<reference evidence="2" key="1">
    <citation type="submission" date="2023-06" db="EMBL/GenBank/DDBJ databases">
        <title>Two novel species of Acinetobacter isolated from motorbike repairing workshop in Vietnam.</title>
        <authorList>
            <person name="Le N.T.T."/>
        </authorList>
    </citation>
    <scope>NUCLEOTIDE SEQUENCE</scope>
    <source>
        <strain evidence="2">VNH17</strain>
    </source>
</reference>
<dbReference type="InterPro" id="IPR002716">
    <property type="entry name" value="PIN_dom"/>
</dbReference>
<dbReference type="RefSeq" id="WP_267980156.1">
    <property type="nucleotide sequence ID" value="NZ_JAPQKF010000002.1"/>
</dbReference>
<dbReference type="InterPro" id="IPR029060">
    <property type="entry name" value="PIN-like_dom_sf"/>
</dbReference>
<evidence type="ECO:0000313" key="2">
    <source>
        <dbReference type="EMBL" id="MDN0013900.1"/>
    </source>
</evidence>
<comment type="caution">
    <text evidence="2">The sequence shown here is derived from an EMBL/GenBank/DDBJ whole genome shotgun (WGS) entry which is preliminary data.</text>
</comment>
<evidence type="ECO:0000259" key="1">
    <source>
        <dbReference type="Pfam" id="PF01850"/>
    </source>
</evidence>
<organism evidence="2 3">
    <name type="scientific">Acinetobacter thutiue</name>
    <dbReference type="NCBI Taxonomy" id="2998078"/>
    <lineage>
        <taxon>Bacteria</taxon>
        <taxon>Pseudomonadati</taxon>
        <taxon>Pseudomonadota</taxon>
        <taxon>Gammaproteobacteria</taxon>
        <taxon>Moraxellales</taxon>
        <taxon>Moraxellaceae</taxon>
        <taxon>Acinetobacter</taxon>
    </lineage>
</organism>
<keyword evidence="3" id="KW-1185">Reference proteome</keyword>
<dbReference type="Pfam" id="PF01850">
    <property type="entry name" value="PIN"/>
    <property type="match status" value="1"/>
</dbReference>
<evidence type="ECO:0000313" key="3">
    <source>
        <dbReference type="Proteomes" id="UP001168524"/>
    </source>
</evidence>
<dbReference type="Gene3D" id="3.40.50.1010">
    <property type="entry name" value="5'-nuclease"/>
    <property type="match status" value="1"/>
</dbReference>
<dbReference type="SUPFAM" id="SSF88723">
    <property type="entry name" value="PIN domain-like"/>
    <property type="match status" value="1"/>
</dbReference>
<sequence length="136" mass="15508">MKTYVLDTHAWIWQLFKPEKLGHHAKLILEQADQNQQVNIIIPAVVLAEVSMIAQKQRVVGFKAEHIPILVSTIQQHPAYSFSILDQDIILASQKFTDIPDIFDRLITTESYLLNATLISCDSIIHASQAKDFIIW</sequence>
<gene>
    <name evidence="2" type="ORF">QTA56_06540</name>
</gene>
<proteinExistence type="predicted"/>
<dbReference type="Proteomes" id="UP001168524">
    <property type="component" value="Unassembled WGS sequence"/>
</dbReference>
<name>A0ABT7WMJ2_9GAMM</name>
<accession>A0ABT7WMJ2</accession>
<feature type="domain" description="PIN" evidence="1">
    <location>
        <begin position="4"/>
        <end position="124"/>
    </location>
</feature>